<dbReference type="KEGG" id="vab:WPS_26530"/>
<evidence type="ECO:0000313" key="3">
    <source>
        <dbReference type="Proteomes" id="UP001317532"/>
    </source>
</evidence>
<name>A0AAN2CB62_UNVUL</name>
<feature type="chain" id="PRO_5042826507" description="Aspartate carbamoyltransferase" evidence="1">
    <location>
        <begin position="21"/>
        <end position="160"/>
    </location>
</feature>
<dbReference type="RefSeq" id="WP_317994972.1">
    <property type="nucleotide sequence ID" value="NZ_AP025523.1"/>
</dbReference>
<evidence type="ECO:0008006" key="4">
    <source>
        <dbReference type="Google" id="ProtNLM"/>
    </source>
</evidence>
<sequence length="160" mass="17114">MKRFALVLATLLLAGSRPLAADADASRQADVERKGKAVMPFDQSASMHVFVPTARGGVQTVMVHDGDPAQVALVRSHLRAEAARFARGDFRDPAAIHGTRMPGLRTLSAGAGRIAVTYADVATGGRITYATGDPRLVRALHAWFAAQVRDHGRRVMSSLE</sequence>
<keyword evidence="3" id="KW-1185">Reference proteome</keyword>
<feature type="signal peptide" evidence="1">
    <location>
        <begin position="1"/>
        <end position="20"/>
    </location>
</feature>
<proteinExistence type="predicted"/>
<reference evidence="2 3" key="1">
    <citation type="journal article" date="2022" name="ISME Commun">
        <title>Vulcanimicrobium alpinus gen. nov. sp. nov., the first cultivated representative of the candidate phylum 'Eremiobacterota', is a metabolically versatile aerobic anoxygenic phototroph.</title>
        <authorList>
            <person name="Yabe S."/>
            <person name="Muto K."/>
            <person name="Abe K."/>
            <person name="Yokota A."/>
            <person name="Staudigel H."/>
            <person name="Tebo B.M."/>
        </authorList>
    </citation>
    <scope>NUCLEOTIDE SEQUENCE [LARGE SCALE GENOMIC DNA]</scope>
    <source>
        <strain evidence="2 3">WC8-2</strain>
    </source>
</reference>
<dbReference type="Proteomes" id="UP001317532">
    <property type="component" value="Chromosome"/>
</dbReference>
<evidence type="ECO:0000256" key="1">
    <source>
        <dbReference type="SAM" id="SignalP"/>
    </source>
</evidence>
<dbReference type="EMBL" id="AP025523">
    <property type="protein sequence ID" value="BDE07377.1"/>
    <property type="molecule type" value="Genomic_DNA"/>
</dbReference>
<gene>
    <name evidence="2" type="ORF">WPS_26530</name>
</gene>
<keyword evidence="1" id="KW-0732">Signal</keyword>
<dbReference type="AlphaFoldDB" id="A0AAN2CB62"/>
<protein>
    <recommendedName>
        <fullName evidence="4">Aspartate carbamoyltransferase</fullName>
    </recommendedName>
</protein>
<accession>A0AAN2CB62</accession>
<evidence type="ECO:0000313" key="2">
    <source>
        <dbReference type="EMBL" id="BDE07377.1"/>
    </source>
</evidence>
<organism evidence="2 3">
    <name type="scientific">Vulcanimicrobium alpinum</name>
    <dbReference type="NCBI Taxonomy" id="3016050"/>
    <lineage>
        <taxon>Bacteria</taxon>
        <taxon>Bacillati</taxon>
        <taxon>Vulcanimicrobiota</taxon>
        <taxon>Vulcanimicrobiia</taxon>
        <taxon>Vulcanimicrobiales</taxon>
        <taxon>Vulcanimicrobiaceae</taxon>
        <taxon>Vulcanimicrobium</taxon>
    </lineage>
</organism>